<sequence>MADYYAEVARLHRLYISYTLMNVELINNERRAKKPKKWPRRIGGEEIFFLPGIAIAY</sequence>
<accession>A0ABT3PKA8</accession>
<dbReference type="RefSeq" id="WP_265765089.1">
    <property type="nucleotide sequence ID" value="NZ_JAGGJA010000003.1"/>
</dbReference>
<protein>
    <submittedName>
        <fullName evidence="1">Uncharacterized protein</fullName>
    </submittedName>
</protein>
<dbReference type="Proteomes" id="UP001207918">
    <property type="component" value="Unassembled WGS sequence"/>
</dbReference>
<name>A0ABT3PKA8_9BACT</name>
<evidence type="ECO:0000313" key="1">
    <source>
        <dbReference type="EMBL" id="MCW9706384.1"/>
    </source>
</evidence>
<proteinExistence type="predicted"/>
<dbReference type="EMBL" id="JAGGJA010000003">
    <property type="protein sequence ID" value="MCW9706384.1"/>
    <property type="molecule type" value="Genomic_DNA"/>
</dbReference>
<comment type="caution">
    <text evidence="1">The sequence shown here is derived from an EMBL/GenBank/DDBJ whole genome shotgun (WGS) entry which is preliminary data.</text>
</comment>
<evidence type="ECO:0000313" key="2">
    <source>
        <dbReference type="Proteomes" id="UP001207918"/>
    </source>
</evidence>
<organism evidence="1 2">
    <name type="scientific">Fodinibius salsisoli</name>
    <dbReference type="NCBI Taxonomy" id="2820877"/>
    <lineage>
        <taxon>Bacteria</taxon>
        <taxon>Pseudomonadati</taxon>
        <taxon>Balneolota</taxon>
        <taxon>Balneolia</taxon>
        <taxon>Balneolales</taxon>
        <taxon>Balneolaceae</taxon>
        <taxon>Fodinibius</taxon>
    </lineage>
</organism>
<gene>
    <name evidence="1" type="ORF">J6I44_05940</name>
</gene>
<reference evidence="1 2" key="1">
    <citation type="submission" date="2021-03" db="EMBL/GenBank/DDBJ databases">
        <title>Aliifodinibius sp. nov., a new bacterium isolated from saline soil.</title>
        <authorList>
            <person name="Galisteo C."/>
            <person name="De La Haba R."/>
            <person name="Sanchez-Porro C."/>
            <person name="Ventosa A."/>
        </authorList>
    </citation>
    <scope>NUCLEOTIDE SEQUENCE [LARGE SCALE GENOMIC DNA]</scope>
    <source>
        <strain evidence="1 2">1BSP15-2V2</strain>
    </source>
</reference>
<keyword evidence="2" id="KW-1185">Reference proteome</keyword>